<organism evidence="1">
    <name type="scientific">Siphoviridae sp. ctXZQ9</name>
    <dbReference type="NCBI Taxonomy" id="2825545"/>
    <lineage>
        <taxon>Viruses</taxon>
        <taxon>Duplodnaviria</taxon>
        <taxon>Heunggongvirae</taxon>
        <taxon>Uroviricota</taxon>
        <taxon>Caudoviricetes</taxon>
    </lineage>
</organism>
<evidence type="ECO:0000313" key="1">
    <source>
        <dbReference type="EMBL" id="DAE00769.1"/>
    </source>
</evidence>
<sequence length="137" mass="15983">MIQTKTNYNMKIIAYTNNQGLELKVNKFTSGQFKWAFSLTFNNGVHPFCYTMTELRTILLKNGMTRKWAANVKDRFDPITDEHVLINRYRTSGGSEMEVFITSRIPFVNMVGTGLGMGYMKFQLLEHKLNRYGFKQF</sequence>
<reference evidence="1" key="1">
    <citation type="journal article" date="2021" name="Proc. Natl. Acad. Sci. U.S.A.">
        <title>A Catalog of Tens of Thousands of Viruses from Human Metagenomes Reveals Hidden Associations with Chronic Diseases.</title>
        <authorList>
            <person name="Tisza M.J."/>
            <person name="Buck C.B."/>
        </authorList>
    </citation>
    <scope>NUCLEOTIDE SEQUENCE</scope>
    <source>
        <strain evidence="1">CtXZQ9</strain>
    </source>
</reference>
<name>A0A8S5P2W9_9CAUD</name>
<dbReference type="EMBL" id="BK015310">
    <property type="protein sequence ID" value="DAE00769.1"/>
    <property type="molecule type" value="Genomic_DNA"/>
</dbReference>
<accession>A0A8S5P2W9</accession>
<protein>
    <submittedName>
        <fullName evidence="1">Uncharacterized protein</fullName>
    </submittedName>
</protein>
<proteinExistence type="predicted"/>